<sequence length="357" mass="36732">MERERTMTATAESTALAETVRRMLERVAPATSLVHEDGLDALLRRVDAALDDEIGLAGLLVPESQGGLGGELSDAATVATELGRACAPSRFVTATVLAGPLLADVGHAGPFGAACLVVPWGTAPGELLPRLVVVDGLVSGSVRSVAGVGDGPLVLPVTVDGETAVAIVSADAPGVGLAPVTSLDTTRPLTDVTLDGVAVQVLATGRRAVDALDAGLERAAVALAAEQVGLASWCLSTTVDHVQQRRQFGRLLGSFQALKHRLATLWIEVDSASVAAEAAATTTSDRAVLASAAQSMCSEVALHAAEECIQMLGGIGMTWEHPAHLYLKRALVDLNALGTPEQHRRRLATLVDLPPAG</sequence>
<reference evidence="8 9" key="1">
    <citation type="submission" date="2018-08" db="EMBL/GenBank/DDBJ databases">
        <title>Aeromicrobium sp. M2KJ-4, whole genome shotgun sequence.</title>
        <authorList>
            <person name="Tuo L."/>
        </authorList>
    </citation>
    <scope>NUCLEOTIDE SEQUENCE [LARGE SCALE GENOMIC DNA]</scope>
    <source>
        <strain evidence="8 9">M2KJ-4</strain>
    </source>
</reference>
<evidence type="ECO:0000256" key="4">
    <source>
        <dbReference type="ARBA" id="ARBA00022827"/>
    </source>
</evidence>
<dbReference type="PANTHER" id="PTHR43884">
    <property type="entry name" value="ACYL-COA DEHYDROGENASE"/>
    <property type="match status" value="1"/>
</dbReference>
<dbReference type="AlphaFoldDB" id="A0A371PC79"/>
<dbReference type="InterPro" id="IPR009100">
    <property type="entry name" value="AcylCoA_DH/oxidase_NM_dom_sf"/>
</dbReference>
<keyword evidence="3" id="KW-0285">Flavoprotein</keyword>
<gene>
    <name evidence="8" type="ORF">DX116_08190</name>
</gene>
<name>A0A371PC79_9ACTN</name>
<comment type="similarity">
    <text evidence="2">Belongs to the acyl-CoA dehydrogenase family.</text>
</comment>
<dbReference type="RefSeq" id="WP_119703622.1">
    <property type="nucleotide sequence ID" value="NZ_JBHSOI010000001.1"/>
</dbReference>
<comment type="cofactor">
    <cofactor evidence="1">
        <name>FAD</name>
        <dbReference type="ChEBI" id="CHEBI:57692"/>
    </cofactor>
</comment>
<dbReference type="InterPro" id="IPR013786">
    <property type="entry name" value="AcylCoA_DH/ox_N"/>
</dbReference>
<evidence type="ECO:0000256" key="2">
    <source>
        <dbReference type="ARBA" id="ARBA00009347"/>
    </source>
</evidence>
<dbReference type="EMBL" id="QUBR01000001">
    <property type="protein sequence ID" value="REK73512.1"/>
    <property type="molecule type" value="Genomic_DNA"/>
</dbReference>
<dbReference type="Pfam" id="PF00441">
    <property type="entry name" value="Acyl-CoA_dh_1"/>
    <property type="match status" value="1"/>
</dbReference>
<keyword evidence="5" id="KW-0560">Oxidoreductase</keyword>
<proteinExistence type="inferred from homology"/>
<dbReference type="Pfam" id="PF02771">
    <property type="entry name" value="Acyl-CoA_dh_N"/>
    <property type="match status" value="1"/>
</dbReference>
<dbReference type="Proteomes" id="UP000265581">
    <property type="component" value="Unassembled WGS sequence"/>
</dbReference>
<dbReference type="Gene3D" id="1.10.540.10">
    <property type="entry name" value="Acyl-CoA dehydrogenase/oxidase, N-terminal domain"/>
    <property type="match status" value="1"/>
</dbReference>
<dbReference type="InterPro" id="IPR037069">
    <property type="entry name" value="AcylCoA_DH/ox_N_sf"/>
</dbReference>
<dbReference type="GO" id="GO:0003995">
    <property type="term" value="F:acyl-CoA dehydrogenase activity"/>
    <property type="evidence" value="ECO:0007669"/>
    <property type="project" value="TreeGrafter"/>
</dbReference>
<dbReference type="InterPro" id="IPR036250">
    <property type="entry name" value="AcylCo_DH-like_C"/>
</dbReference>
<comment type="caution">
    <text evidence="8">The sequence shown here is derived from an EMBL/GenBank/DDBJ whole genome shotgun (WGS) entry which is preliminary data.</text>
</comment>
<evidence type="ECO:0000313" key="9">
    <source>
        <dbReference type="Proteomes" id="UP000265581"/>
    </source>
</evidence>
<protein>
    <submittedName>
        <fullName evidence="8">Acyl-CoA dehydrogenase</fullName>
    </submittedName>
</protein>
<keyword evidence="9" id="KW-1185">Reference proteome</keyword>
<dbReference type="PANTHER" id="PTHR43884:SF20">
    <property type="entry name" value="ACYL-COA DEHYDROGENASE FADE28"/>
    <property type="match status" value="1"/>
</dbReference>
<keyword evidence="4" id="KW-0274">FAD</keyword>
<dbReference type="Gene3D" id="1.20.140.10">
    <property type="entry name" value="Butyryl-CoA Dehydrogenase, subunit A, domain 3"/>
    <property type="match status" value="1"/>
</dbReference>
<evidence type="ECO:0000313" key="8">
    <source>
        <dbReference type="EMBL" id="REK73512.1"/>
    </source>
</evidence>
<dbReference type="InterPro" id="IPR009075">
    <property type="entry name" value="AcylCo_DH/oxidase_C"/>
</dbReference>
<dbReference type="SUPFAM" id="SSF56645">
    <property type="entry name" value="Acyl-CoA dehydrogenase NM domain-like"/>
    <property type="match status" value="1"/>
</dbReference>
<evidence type="ECO:0000256" key="3">
    <source>
        <dbReference type="ARBA" id="ARBA00022630"/>
    </source>
</evidence>
<dbReference type="SUPFAM" id="SSF47203">
    <property type="entry name" value="Acyl-CoA dehydrogenase C-terminal domain-like"/>
    <property type="match status" value="1"/>
</dbReference>
<evidence type="ECO:0000256" key="1">
    <source>
        <dbReference type="ARBA" id="ARBA00001974"/>
    </source>
</evidence>
<dbReference type="OrthoDB" id="7328575at2"/>
<feature type="domain" description="Acyl-CoA dehydrogenase/oxidase N-terminal" evidence="7">
    <location>
        <begin position="10"/>
        <end position="106"/>
    </location>
</feature>
<organism evidence="8 9">
    <name type="scientific">Aeromicrobium endophyticum</name>
    <dbReference type="NCBI Taxonomy" id="2292704"/>
    <lineage>
        <taxon>Bacteria</taxon>
        <taxon>Bacillati</taxon>
        <taxon>Actinomycetota</taxon>
        <taxon>Actinomycetes</taxon>
        <taxon>Propionibacteriales</taxon>
        <taxon>Nocardioidaceae</taxon>
        <taxon>Aeromicrobium</taxon>
    </lineage>
</organism>
<evidence type="ECO:0000256" key="5">
    <source>
        <dbReference type="ARBA" id="ARBA00023002"/>
    </source>
</evidence>
<evidence type="ECO:0000259" key="6">
    <source>
        <dbReference type="Pfam" id="PF00441"/>
    </source>
</evidence>
<feature type="domain" description="Acyl-CoA dehydrogenase/oxidase C-terminal" evidence="6">
    <location>
        <begin position="215"/>
        <end position="348"/>
    </location>
</feature>
<dbReference type="GO" id="GO:0050660">
    <property type="term" value="F:flavin adenine dinucleotide binding"/>
    <property type="evidence" value="ECO:0007669"/>
    <property type="project" value="InterPro"/>
</dbReference>
<accession>A0A371PC79</accession>
<evidence type="ECO:0000259" key="7">
    <source>
        <dbReference type="Pfam" id="PF02771"/>
    </source>
</evidence>